<dbReference type="Proteomes" id="UP000305939">
    <property type="component" value="Unassembled WGS sequence"/>
</dbReference>
<evidence type="ECO:0000256" key="2">
    <source>
        <dbReference type="ARBA" id="ARBA00022741"/>
    </source>
</evidence>
<dbReference type="GO" id="GO:0016887">
    <property type="term" value="F:ATP hydrolysis activity"/>
    <property type="evidence" value="ECO:0007669"/>
    <property type="project" value="InterPro"/>
</dbReference>
<dbReference type="PANTHER" id="PTHR42939:SF1">
    <property type="entry name" value="ABC TRANSPORTER ATP-BINDING PROTEIN ALBC-RELATED"/>
    <property type="match status" value="1"/>
</dbReference>
<evidence type="ECO:0000259" key="4">
    <source>
        <dbReference type="PROSITE" id="PS50893"/>
    </source>
</evidence>
<dbReference type="InterPro" id="IPR051782">
    <property type="entry name" value="ABC_Transporter_VariousFunc"/>
</dbReference>
<reference evidence="5 6" key="1">
    <citation type="submission" date="2019-04" db="EMBL/GenBank/DDBJ databases">
        <title>Draft genome sequence of Robertkochia marina CC-AMO-30D.</title>
        <authorList>
            <person name="Hameed A."/>
            <person name="Lin S.-Y."/>
            <person name="Shahina M."/>
            <person name="Lai W.-A."/>
            <person name="Young C.-C."/>
        </authorList>
    </citation>
    <scope>NUCLEOTIDE SEQUENCE [LARGE SCALE GENOMIC DNA]</scope>
    <source>
        <strain evidence="5 6">CC-AMO-30D</strain>
    </source>
</reference>
<dbReference type="Gene3D" id="3.40.50.300">
    <property type="entry name" value="P-loop containing nucleotide triphosphate hydrolases"/>
    <property type="match status" value="1"/>
</dbReference>
<comment type="caution">
    <text evidence="5">The sequence shown here is derived from an EMBL/GenBank/DDBJ whole genome shotgun (WGS) entry which is preliminary data.</text>
</comment>
<evidence type="ECO:0000256" key="1">
    <source>
        <dbReference type="ARBA" id="ARBA00022448"/>
    </source>
</evidence>
<organism evidence="5 6">
    <name type="scientific">Robertkochia marina</name>
    <dbReference type="NCBI Taxonomy" id="1227945"/>
    <lineage>
        <taxon>Bacteria</taxon>
        <taxon>Pseudomonadati</taxon>
        <taxon>Bacteroidota</taxon>
        <taxon>Flavobacteriia</taxon>
        <taxon>Flavobacteriales</taxon>
        <taxon>Flavobacteriaceae</taxon>
        <taxon>Robertkochia</taxon>
    </lineage>
</organism>
<evidence type="ECO:0000313" key="5">
    <source>
        <dbReference type="EMBL" id="THD65710.1"/>
    </source>
</evidence>
<dbReference type="Pfam" id="PF00005">
    <property type="entry name" value="ABC_tran"/>
    <property type="match status" value="1"/>
</dbReference>
<dbReference type="InterPro" id="IPR027417">
    <property type="entry name" value="P-loop_NTPase"/>
</dbReference>
<dbReference type="EMBL" id="SSMC01000004">
    <property type="protein sequence ID" value="THD65710.1"/>
    <property type="molecule type" value="Genomic_DNA"/>
</dbReference>
<evidence type="ECO:0000256" key="3">
    <source>
        <dbReference type="ARBA" id="ARBA00022840"/>
    </source>
</evidence>
<feature type="domain" description="ABC transporter" evidence="4">
    <location>
        <begin position="3"/>
        <end position="224"/>
    </location>
</feature>
<accession>A0A4V3UXU5</accession>
<proteinExistence type="predicted"/>
<dbReference type="SUPFAM" id="SSF52540">
    <property type="entry name" value="P-loop containing nucleoside triphosphate hydrolases"/>
    <property type="match status" value="1"/>
</dbReference>
<sequence>MSLAAIQIQKSFNNTQVLKQVSLHCEQGEIVGLLGVNGAGKSTLFKIIMGLVSADAGEVSITTNKGKMLGGIIEKPALYEYLNAAENLRAFGKIQGAPVSDAATTSYLERVGLDTKRSDRVKNYSMGMRQRLAIAIALLNDPPFLVLDEPFSGLDPMGVTRLRTLIMELARERGIGILVSSHLVDEMIRTCDRIYVINNGKIIREDTPRALVEKSTSYYLISGEHLERSKVLRDNGALIQGHTARVKEPPKGIENIIKDLAEEGTKVFSCVPETDIKKLLDVVDE</sequence>
<keyword evidence="3 5" id="KW-0067">ATP-binding</keyword>
<dbReference type="RefSeq" id="WP_136336994.1">
    <property type="nucleotide sequence ID" value="NZ_QXMP01000002.1"/>
</dbReference>
<evidence type="ECO:0000313" key="6">
    <source>
        <dbReference type="Proteomes" id="UP000305939"/>
    </source>
</evidence>
<dbReference type="GO" id="GO:0005524">
    <property type="term" value="F:ATP binding"/>
    <property type="evidence" value="ECO:0007669"/>
    <property type="project" value="UniProtKB-KW"/>
</dbReference>
<gene>
    <name evidence="5" type="ORF">E7Z59_14060</name>
</gene>
<protein>
    <submittedName>
        <fullName evidence="5">ABC transporter ATP-binding protein</fullName>
    </submittedName>
</protein>
<dbReference type="InterPro" id="IPR003593">
    <property type="entry name" value="AAA+_ATPase"/>
</dbReference>
<dbReference type="PANTHER" id="PTHR42939">
    <property type="entry name" value="ABC TRANSPORTER ATP-BINDING PROTEIN ALBC-RELATED"/>
    <property type="match status" value="1"/>
</dbReference>
<dbReference type="PROSITE" id="PS50893">
    <property type="entry name" value="ABC_TRANSPORTER_2"/>
    <property type="match status" value="1"/>
</dbReference>
<keyword evidence="2" id="KW-0547">Nucleotide-binding</keyword>
<dbReference type="SMART" id="SM00382">
    <property type="entry name" value="AAA"/>
    <property type="match status" value="1"/>
</dbReference>
<dbReference type="InterPro" id="IPR003439">
    <property type="entry name" value="ABC_transporter-like_ATP-bd"/>
</dbReference>
<keyword evidence="6" id="KW-1185">Reference proteome</keyword>
<dbReference type="OrthoDB" id="9801987at2"/>
<dbReference type="AlphaFoldDB" id="A0A4V3UXU5"/>
<keyword evidence="1" id="KW-0813">Transport</keyword>
<name>A0A4V3UXU5_9FLAO</name>